<protein>
    <submittedName>
        <fullName evidence="3">Fumarylacetoacetate hydrolase family protein</fullName>
    </submittedName>
</protein>
<reference evidence="3" key="1">
    <citation type="journal article" date="2020" name="mSystems">
        <title>Genome- and Community-Level Interaction Insights into Carbon Utilization and Element Cycling Functions of Hydrothermarchaeota in Hydrothermal Sediment.</title>
        <authorList>
            <person name="Zhou Z."/>
            <person name="Liu Y."/>
            <person name="Xu W."/>
            <person name="Pan J."/>
            <person name="Luo Z.H."/>
            <person name="Li M."/>
        </authorList>
    </citation>
    <scope>NUCLEOTIDE SEQUENCE [LARGE SCALE GENOMIC DNA]</scope>
    <source>
        <strain evidence="3">HyVt-456</strain>
    </source>
</reference>
<dbReference type="InterPro" id="IPR011234">
    <property type="entry name" value="Fumarylacetoacetase-like_C"/>
</dbReference>
<feature type="domain" description="Fumarylacetoacetase-like C-terminal" evidence="2">
    <location>
        <begin position="14"/>
        <end position="215"/>
    </location>
</feature>
<sequence>MQILLNDSAYEPQKIIGVGRNYDAHIKEMRAVPTGEPVLFIKPPTALSSITETITIPTGFGSVHHEVELAVLISRGGASISEAAAMEHIGGYGLALDLTLRDLQSAAKKKGLPWAVAKGFDGACPISPRFVDKSTVKDVHHLDIALTVNGEVRQRGNTGQMIFRLPFLIAFISRFFTLHAGDVILTGTPSGVGPLRPGDKLSMELEDIGRAEARVAGRE</sequence>
<dbReference type="PANTHER" id="PTHR11820">
    <property type="entry name" value="ACYLPYRUVASE"/>
    <property type="match status" value="1"/>
</dbReference>
<dbReference type="AlphaFoldDB" id="A0A7V1PWT9"/>
<organism evidence="3">
    <name type="scientific">Caldithrix abyssi</name>
    <dbReference type="NCBI Taxonomy" id="187145"/>
    <lineage>
        <taxon>Bacteria</taxon>
        <taxon>Pseudomonadati</taxon>
        <taxon>Calditrichota</taxon>
        <taxon>Calditrichia</taxon>
        <taxon>Calditrichales</taxon>
        <taxon>Calditrichaceae</taxon>
        <taxon>Caldithrix</taxon>
    </lineage>
</organism>
<name>A0A7V1PWT9_CALAY</name>
<comment type="caution">
    <text evidence="3">The sequence shown here is derived from an EMBL/GenBank/DDBJ whole genome shotgun (WGS) entry which is preliminary data.</text>
</comment>
<accession>A0A7V1PWT9</accession>
<keyword evidence="1" id="KW-0479">Metal-binding</keyword>
<dbReference type="SUPFAM" id="SSF56529">
    <property type="entry name" value="FAH"/>
    <property type="match status" value="1"/>
</dbReference>
<evidence type="ECO:0000313" key="3">
    <source>
        <dbReference type="EMBL" id="HED11942.1"/>
    </source>
</evidence>
<dbReference type="InterPro" id="IPR036663">
    <property type="entry name" value="Fumarylacetoacetase_C_sf"/>
</dbReference>
<dbReference type="NCBIfam" id="NF007967">
    <property type="entry name" value="PRK10691.1"/>
    <property type="match status" value="1"/>
</dbReference>
<dbReference type="GO" id="GO:0046872">
    <property type="term" value="F:metal ion binding"/>
    <property type="evidence" value="ECO:0007669"/>
    <property type="project" value="UniProtKB-KW"/>
</dbReference>
<evidence type="ECO:0000256" key="1">
    <source>
        <dbReference type="ARBA" id="ARBA00022723"/>
    </source>
</evidence>
<dbReference type="GO" id="GO:0018773">
    <property type="term" value="F:acetylpyruvate hydrolase activity"/>
    <property type="evidence" value="ECO:0007669"/>
    <property type="project" value="TreeGrafter"/>
</dbReference>
<dbReference type="Proteomes" id="UP000886005">
    <property type="component" value="Unassembled WGS sequence"/>
</dbReference>
<dbReference type="EMBL" id="DRLD01000418">
    <property type="protein sequence ID" value="HED11942.1"/>
    <property type="molecule type" value="Genomic_DNA"/>
</dbReference>
<dbReference type="Pfam" id="PF01557">
    <property type="entry name" value="FAA_hydrolase"/>
    <property type="match status" value="1"/>
</dbReference>
<dbReference type="PANTHER" id="PTHR11820:SF7">
    <property type="entry name" value="ACYLPYRUVASE FAHD1, MITOCHONDRIAL"/>
    <property type="match status" value="1"/>
</dbReference>
<evidence type="ECO:0000259" key="2">
    <source>
        <dbReference type="Pfam" id="PF01557"/>
    </source>
</evidence>
<keyword evidence="3" id="KW-0378">Hydrolase</keyword>
<proteinExistence type="predicted"/>
<dbReference type="Gene3D" id="3.90.850.10">
    <property type="entry name" value="Fumarylacetoacetase-like, C-terminal domain"/>
    <property type="match status" value="1"/>
</dbReference>
<gene>
    <name evidence="3" type="ORF">ENJ10_14725</name>
</gene>